<evidence type="ECO:0000313" key="1">
    <source>
        <dbReference type="EMBL" id="GBR75205.1"/>
    </source>
</evidence>
<reference evidence="1 2" key="1">
    <citation type="journal article" date="2019" name="ISME J.">
        <title>Genome analyses of uncultured TG2/ZB3 bacteria in 'Margulisbacteria' specifically attached to ectosymbiotic spirochetes of protists in the termite gut.</title>
        <authorList>
            <person name="Utami Y.D."/>
            <person name="Kuwahara H."/>
            <person name="Igai K."/>
            <person name="Murakami T."/>
            <person name="Sugaya K."/>
            <person name="Morikawa T."/>
            <person name="Nagura Y."/>
            <person name="Yuki M."/>
            <person name="Deevong P."/>
            <person name="Inoue T."/>
            <person name="Kihara K."/>
            <person name="Lo N."/>
            <person name="Yamada A."/>
            <person name="Ohkuma M."/>
            <person name="Hongoh Y."/>
        </authorList>
    </citation>
    <scope>NUCLEOTIDE SEQUENCE [LARGE SCALE GENOMIC DNA]</scope>
    <source>
        <strain evidence="1">NkOx7-01</strain>
    </source>
</reference>
<accession>A0A388TF29</accession>
<gene>
    <name evidence="1" type="ORF">NO1_2231</name>
</gene>
<dbReference type="PROSITE" id="PS51257">
    <property type="entry name" value="PROKAR_LIPOPROTEIN"/>
    <property type="match status" value="1"/>
</dbReference>
<organism evidence="1 2">
    <name type="scientific">Termititenax aidoneus</name>
    <dbReference type="NCBI Taxonomy" id="2218524"/>
    <lineage>
        <taxon>Bacteria</taxon>
        <taxon>Bacillati</taxon>
        <taxon>Candidatus Margulisiibacteriota</taxon>
        <taxon>Candidatus Termititenacia</taxon>
        <taxon>Candidatus Termititenacales</taxon>
        <taxon>Candidatus Termititenacaceae</taxon>
        <taxon>Candidatus Termititenax</taxon>
    </lineage>
</organism>
<keyword evidence="2" id="KW-1185">Reference proteome</keyword>
<evidence type="ECO:0000313" key="2">
    <source>
        <dbReference type="Proteomes" id="UP000269352"/>
    </source>
</evidence>
<feature type="non-terminal residue" evidence="1">
    <location>
        <position position="416"/>
    </location>
</feature>
<proteinExistence type="predicted"/>
<dbReference type="EMBL" id="BGZN01000189">
    <property type="protein sequence ID" value="GBR75205.1"/>
    <property type="molecule type" value="Genomic_DNA"/>
</dbReference>
<comment type="caution">
    <text evidence="1">The sequence shown here is derived from an EMBL/GenBank/DDBJ whole genome shotgun (WGS) entry which is preliminary data.</text>
</comment>
<dbReference type="AlphaFoldDB" id="A0A388TF29"/>
<name>A0A388TF29_TERA1</name>
<protein>
    <submittedName>
        <fullName evidence="1">Uncharacterized protein</fullName>
    </submittedName>
</protein>
<sequence>MKKIILAIFTVMLALAIFGCGKMQQASGGGGGSSSGGGSYTTPSTLTIYGKVDDGIISDEANVSALNYTAQSFAGLKVALYKYGASTTINETEIKSDNTYELAGLTLNAAYTARVVGKNLESIVFGAKSETEQSKKINIDKISTVVAEAVSANAEARDAFENFAGGAVEKVKESMEAARTAAEEVAAAHEGKISKDDIAAAINFKPTRTLKLVHKSDPADAIGADGYDGFEINITPVPLEKNDYTESVRQNGKDFAMIYTEYTYEKGTTINFTATKKLGNPRSFLWYEWSLWDSDFAGQTLNELINETVVQRTGAGKHYYEEFEYKLDEHVIFFCGETDRWNGDVSTEWQSVDLDNKHLGNVSPGLNSVRFKKENDDLVFEFDTKLTLGLDTIYMSMQSYDYTESVSGEWRQRTLR</sequence>
<dbReference type="Proteomes" id="UP000269352">
    <property type="component" value="Unassembled WGS sequence"/>
</dbReference>